<dbReference type="PROSITE" id="PS50280">
    <property type="entry name" value="SET"/>
    <property type="match status" value="1"/>
</dbReference>
<evidence type="ECO:0000256" key="6">
    <source>
        <dbReference type="PROSITE-ProRule" id="PRU00409"/>
    </source>
</evidence>
<feature type="compositionally biased region" description="Gly residues" evidence="7">
    <location>
        <begin position="779"/>
        <end position="789"/>
    </location>
</feature>
<dbReference type="FunFam" id="3.30.470.20:FF:000078">
    <property type="entry name" value="Histone-lysine N-methyltransferase"/>
    <property type="match status" value="1"/>
</dbReference>
<dbReference type="PANTHER" id="PTHR23132">
    <property type="entry name" value="D-ALANINE--D-ALANINE LIGASE"/>
    <property type="match status" value="1"/>
</dbReference>
<dbReference type="GO" id="GO:0008716">
    <property type="term" value="F:D-alanine-D-alanine ligase activity"/>
    <property type="evidence" value="ECO:0007669"/>
    <property type="project" value="InterPro"/>
</dbReference>
<feature type="domain" description="Post-SET" evidence="9">
    <location>
        <begin position="707"/>
        <end position="723"/>
    </location>
</feature>
<evidence type="ECO:0000256" key="3">
    <source>
        <dbReference type="ARBA" id="ARBA00022603"/>
    </source>
</evidence>
<feature type="region of interest" description="Disordered" evidence="7">
    <location>
        <begin position="743"/>
        <end position="863"/>
    </location>
</feature>
<dbReference type="Pfam" id="PF00856">
    <property type="entry name" value="SET"/>
    <property type="match status" value="1"/>
</dbReference>
<dbReference type="Pfam" id="PF07478">
    <property type="entry name" value="Dala_Dala_lig_C"/>
    <property type="match status" value="1"/>
</dbReference>
<keyword evidence="12" id="KW-1185">Reference proteome</keyword>
<keyword evidence="5" id="KW-0949">S-adenosyl-L-methionine</keyword>
<evidence type="ECO:0000256" key="1">
    <source>
        <dbReference type="ARBA" id="ARBA00010871"/>
    </source>
</evidence>
<feature type="domain" description="SET" evidence="8">
    <location>
        <begin position="607"/>
        <end position="699"/>
    </location>
</feature>
<evidence type="ECO:0000259" key="9">
    <source>
        <dbReference type="PROSITE" id="PS50868"/>
    </source>
</evidence>
<feature type="region of interest" description="Disordered" evidence="7">
    <location>
        <begin position="63"/>
        <end position="255"/>
    </location>
</feature>
<feature type="compositionally biased region" description="Low complexity" evidence="7">
    <location>
        <begin position="207"/>
        <end position="244"/>
    </location>
</feature>
<organism evidence="11 12">
    <name type="scientific">Trypanosoma theileri</name>
    <dbReference type="NCBI Taxonomy" id="67003"/>
    <lineage>
        <taxon>Eukaryota</taxon>
        <taxon>Discoba</taxon>
        <taxon>Euglenozoa</taxon>
        <taxon>Kinetoplastea</taxon>
        <taxon>Metakinetoplastina</taxon>
        <taxon>Trypanosomatida</taxon>
        <taxon>Trypanosomatidae</taxon>
        <taxon>Trypanosoma</taxon>
    </lineage>
</organism>
<dbReference type="Gene3D" id="2.170.270.10">
    <property type="entry name" value="SET domain"/>
    <property type="match status" value="1"/>
</dbReference>
<dbReference type="VEuPathDB" id="TriTrypDB:TM35_000111730"/>
<dbReference type="Proteomes" id="UP000192257">
    <property type="component" value="Unassembled WGS sequence"/>
</dbReference>
<keyword evidence="4" id="KW-0808">Transferase</keyword>
<dbReference type="FunFam" id="2.170.270.10:FF:000112">
    <property type="entry name" value="ATP-grasp domain containing protein, putative"/>
    <property type="match status" value="1"/>
</dbReference>
<keyword evidence="6" id="KW-0547">Nucleotide-binding</keyword>
<keyword evidence="3" id="KW-0489">Methyltransferase</keyword>
<dbReference type="InterPro" id="IPR046341">
    <property type="entry name" value="SET_dom_sf"/>
</dbReference>
<reference evidence="11 12" key="1">
    <citation type="submission" date="2017-03" db="EMBL/GenBank/DDBJ databases">
        <title>An alternative strategy for trypanosome survival in the mammalian bloodstream revealed through genome and transcriptome analysis of the ubiquitous bovine parasite Trypanosoma (Megatrypanum) theileri.</title>
        <authorList>
            <person name="Kelly S."/>
            <person name="Ivens A."/>
            <person name="Mott A."/>
            <person name="O'Neill E."/>
            <person name="Emms D."/>
            <person name="Macleod O."/>
            <person name="Voorheis P."/>
            <person name="Matthews J."/>
            <person name="Matthews K."/>
            <person name="Carrington M."/>
        </authorList>
    </citation>
    <scope>NUCLEOTIDE SEQUENCE [LARGE SCALE GENOMIC DNA]</scope>
    <source>
        <strain evidence="11">Edinburgh</strain>
    </source>
</reference>
<evidence type="ECO:0000256" key="2">
    <source>
        <dbReference type="ARBA" id="ARBA00022598"/>
    </source>
</evidence>
<dbReference type="GO" id="GO:0032259">
    <property type="term" value="P:methylation"/>
    <property type="evidence" value="ECO:0007669"/>
    <property type="project" value="UniProtKB-KW"/>
</dbReference>
<keyword evidence="6" id="KW-0067">ATP-binding</keyword>
<evidence type="ECO:0000259" key="8">
    <source>
        <dbReference type="PROSITE" id="PS50280"/>
    </source>
</evidence>
<dbReference type="AlphaFoldDB" id="A0A1X0NZK1"/>
<dbReference type="PROSITE" id="PS50868">
    <property type="entry name" value="POST_SET"/>
    <property type="match status" value="1"/>
</dbReference>
<dbReference type="InterPro" id="IPR003616">
    <property type="entry name" value="Post-SET_dom"/>
</dbReference>
<dbReference type="OrthoDB" id="66144at2759"/>
<accession>A0A1X0NZK1</accession>
<proteinExistence type="inferred from homology"/>
<feature type="compositionally biased region" description="Basic residues" evidence="7">
    <location>
        <begin position="172"/>
        <end position="196"/>
    </location>
</feature>
<keyword evidence="2" id="KW-0436">Ligase</keyword>
<evidence type="ECO:0000313" key="11">
    <source>
        <dbReference type="EMBL" id="ORC89639.1"/>
    </source>
</evidence>
<dbReference type="STRING" id="67003.A0A1X0NZK1"/>
<protein>
    <submittedName>
        <fullName evidence="11">Uncharacterized protein</fullName>
    </submittedName>
</protein>
<feature type="compositionally biased region" description="Basic and acidic residues" evidence="7">
    <location>
        <begin position="743"/>
        <end position="760"/>
    </location>
</feature>
<comment type="caution">
    <text evidence="11">The sequence shown here is derived from an EMBL/GenBank/DDBJ whole genome shotgun (WGS) entry which is preliminary data.</text>
</comment>
<comment type="similarity">
    <text evidence="1">Belongs to the D-alanine--D-alanine ligase family.</text>
</comment>
<dbReference type="Gene3D" id="3.30.470.20">
    <property type="entry name" value="ATP-grasp fold, B domain"/>
    <property type="match status" value="1"/>
</dbReference>
<evidence type="ECO:0000256" key="7">
    <source>
        <dbReference type="SAM" id="MobiDB-lite"/>
    </source>
</evidence>
<dbReference type="SUPFAM" id="SSF56059">
    <property type="entry name" value="Glutathione synthetase ATP-binding domain-like"/>
    <property type="match status" value="1"/>
</dbReference>
<feature type="compositionally biased region" description="Polar residues" evidence="7">
    <location>
        <begin position="63"/>
        <end position="72"/>
    </location>
</feature>
<dbReference type="GO" id="GO:0046872">
    <property type="term" value="F:metal ion binding"/>
    <property type="evidence" value="ECO:0007669"/>
    <property type="project" value="InterPro"/>
</dbReference>
<dbReference type="PANTHER" id="PTHR23132:SF23">
    <property type="entry name" value="D-ALANINE--D-ALANINE LIGASE B"/>
    <property type="match status" value="1"/>
</dbReference>
<dbReference type="RefSeq" id="XP_028883705.1">
    <property type="nucleotide sequence ID" value="XM_029024882.1"/>
</dbReference>
<evidence type="ECO:0000256" key="5">
    <source>
        <dbReference type="ARBA" id="ARBA00022691"/>
    </source>
</evidence>
<evidence type="ECO:0000259" key="10">
    <source>
        <dbReference type="PROSITE" id="PS50975"/>
    </source>
</evidence>
<dbReference type="InterPro" id="IPR001214">
    <property type="entry name" value="SET_dom"/>
</dbReference>
<feature type="compositionally biased region" description="Low complexity" evidence="7">
    <location>
        <begin position="790"/>
        <end position="848"/>
    </location>
</feature>
<feature type="compositionally biased region" description="Basic residues" evidence="7">
    <location>
        <begin position="245"/>
        <end position="255"/>
    </location>
</feature>
<sequence>MFTFSMRRQGVVAVGSWTSPASAVSLLRGPFHHYHLNNSGVFSLMILAPQCWARRYRASQATLTSSSRNSTGTRHHGNAGNASSSHTSVTSVSAGNGNSNSNGVSGGNHSSVAHTSGGNVGTGSTTTHSHSSGGNGNNNNNNNNNSGGNGNGGSSHNSSSGGGGGVSMAQAAKKKKNTRKVLKRTTVLKKKKRIKKVLSSTKVSSPSGATTLSRTTTAASTGTGSTNVSSATTSSTNSTTTKTTSSHRLRRKTITKKPTPKFRICVLNSSYEGADSVTADVDNYHCSPAHWVKDKKQFAFTEVSVKKNDSYRQIRELVTSNKFDVFFNLCDGGRDEKRAGVDVVEALEEHNAAFTGTDSHSFEPSKIDMKLLVGAAGVNTPNFVLLESAEGLAKKCRHLRFPVIVKHLSGYASVGIHKDNRCDTLEELKTKVPKFLKEFNHALIEEFIRGREGTVLTCADSGSQFGVKVFKPLMFKFLQGDDDFAYFEKKWSMECNDEAYDFLPHNDPAYPQVVDMARNAFKHIMNGVGYGRVDFRIDPKGDVYFLEINPNCGMWYSEKDGGDFADVMVQGDKSWNHDRFIRNAVLRAVREQVARRPWYFISHDSKGNFSTRASKTVRAGKGLFCDAAHPVPVIAQALYKLGEEDPTVGCVIMRGDRLHQAVAIRHSCEPNMQFMQGRTLTLVAKRKINVGEELTVDYATLCDENMPAFACSCGTSNCRSVIFPAPPTPRTLEGKNVRQMMREKKKAWYKEKEDREAERMLKKRASKGKNNSNNSGNNSNGGSGAGTGSGNNSSSSGNSTNSNNNNNNVSSYSSSSSSASSSGANGSMTSGVSARGNNAQTNNNVNNNTGSGEGATKGVSGRR</sequence>
<name>A0A1X0NZK1_9TRYP</name>
<dbReference type="InterPro" id="IPR011761">
    <property type="entry name" value="ATP-grasp"/>
</dbReference>
<gene>
    <name evidence="11" type="ORF">TM35_000111730</name>
</gene>
<dbReference type="SUPFAM" id="SSF82199">
    <property type="entry name" value="SET domain"/>
    <property type="match status" value="1"/>
</dbReference>
<dbReference type="EMBL" id="NBCO01000011">
    <property type="protein sequence ID" value="ORC89639.1"/>
    <property type="molecule type" value="Genomic_DNA"/>
</dbReference>
<dbReference type="InterPro" id="IPR011095">
    <property type="entry name" value="Dala_Dala_lig_C"/>
</dbReference>
<dbReference type="PROSITE" id="PS50975">
    <property type="entry name" value="ATP_GRASP"/>
    <property type="match status" value="1"/>
</dbReference>
<evidence type="ECO:0000313" key="12">
    <source>
        <dbReference type="Proteomes" id="UP000192257"/>
    </source>
</evidence>
<dbReference type="SUPFAM" id="SSF64518">
    <property type="entry name" value="Phase 1 flagellin"/>
    <property type="match status" value="1"/>
</dbReference>
<dbReference type="GO" id="GO:0008168">
    <property type="term" value="F:methyltransferase activity"/>
    <property type="evidence" value="ECO:0007669"/>
    <property type="project" value="UniProtKB-KW"/>
</dbReference>
<dbReference type="GO" id="GO:0005524">
    <property type="term" value="F:ATP binding"/>
    <property type="evidence" value="ECO:0007669"/>
    <property type="project" value="UniProtKB-UniRule"/>
</dbReference>
<feature type="compositionally biased region" description="Low complexity" evidence="7">
    <location>
        <begin position="83"/>
        <end position="146"/>
    </location>
</feature>
<evidence type="ECO:0000256" key="4">
    <source>
        <dbReference type="ARBA" id="ARBA00022679"/>
    </source>
</evidence>
<dbReference type="GeneID" id="39984662"/>
<feature type="domain" description="ATP-grasp" evidence="10">
    <location>
        <begin position="370"/>
        <end position="586"/>
    </location>
</feature>